<dbReference type="Proteomes" id="UP000000391">
    <property type="component" value="Chromosome"/>
</dbReference>
<dbReference type="KEGG" id="mev:Metev_1146"/>
<dbReference type="SUPFAM" id="SSF64182">
    <property type="entry name" value="DHH phosphoesterases"/>
    <property type="match status" value="1"/>
</dbReference>
<sequence length="324" mass="37235">MIHHWDTDGICSAAILFEYLGKEFDTYVPHIGNYFFTVDEIDKISKKNYDFIIIADMAIPEDNIVDLKNKSGVQIYIFDHHLQDNIQRNGIHHSNPVSIGEPAENYPSNTWVLTRLLDREIDLFSILGAVGDREKKIKDNVDIYPYIKEFLNDGEFYFEDLLKMVELIDSNYKVGDKQKVMDAVHFVKQNKLYPQRILDNSDWHKNLDDLEEETERQKNMPVDYEDGIAIQEINTRYNITSPVARSLAWSGKCRVALVVNRGFFDDKDQLYVRAGQTGPVMTPVIDAAQERGYSAGGKKEVAGIILPKSDTDYFIKEVIGLLKE</sequence>
<organism evidence="2 3">
    <name type="scientific">Methanohalobium evestigatum (strain ATCC BAA-1072 / DSM 3721 / NBRC 107634 / OCM 161 / Z-7303)</name>
    <dbReference type="NCBI Taxonomy" id="644295"/>
    <lineage>
        <taxon>Archaea</taxon>
        <taxon>Methanobacteriati</taxon>
        <taxon>Methanobacteriota</taxon>
        <taxon>Stenosarchaea group</taxon>
        <taxon>Methanomicrobia</taxon>
        <taxon>Methanosarcinales</taxon>
        <taxon>Methanosarcinaceae</taxon>
        <taxon>Methanohalobium</taxon>
    </lineage>
</organism>
<proteinExistence type="predicted"/>
<dbReference type="STRING" id="644295.Metev_1146"/>
<evidence type="ECO:0000313" key="2">
    <source>
        <dbReference type="EMBL" id="ADI74028.1"/>
    </source>
</evidence>
<dbReference type="Gene3D" id="3.90.1640.30">
    <property type="match status" value="1"/>
</dbReference>
<dbReference type="EMBL" id="CP002069">
    <property type="protein sequence ID" value="ADI74028.1"/>
    <property type="molecule type" value="Genomic_DNA"/>
</dbReference>
<dbReference type="RefSeq" id="WP_013194595.1">
    <property type="nucleotide sequence ID" value="NC_014253.1"/>
</dbReference>
<evidence type="ECO:0000259" key="1">
    <source>
        <dbReference type="Pfam" id="PF01368"/>
    </source>
</evidence>
<dbReference type="GeneID" id="9346779"/>
<protein>
    <submittedName>
        <fullName evidence="2">Phosphoesterase RecJ domain protein</fullName>
    </submittedName>
</protein>
<evidence type="ECO:0000313" key="3">
    <source>
        <dbReference type="Proteomes" id="UP000000391"/>
    </source>
</evidence>
<dbReference type="Pfam" id="PF01368">
    <property type="entry name" value="DHH"/>
    <property type="match status" value="1"/>
</dbReference>
<reference evidence="2 3" key="1">
    <citation type="submission" date="2010-06" db="EMBL/GenBank/DDBJ databases">
        <title>Complete sequence chromosome of Methanohalobium evestigatum Z-7303.</title>
        <authorList>
            <consortium name="US DOE Joint Genome Institute"/>
            <person name="Lucas S."/>
            <person name="Copeland A."/>
            <person name="Lapidus A."/>
            <person name="Cheng J.-F."/>
            <person name="Bruce D."/>
            <person name="Goodwin L."/>
            <person name="Pitluck S."/>
            <person name="Saunders E."/>
            <person name="Detter J.C."/>
            <person name="Han C."/>
            <person name="Tapia R."/>
            <person name="Land M."/>
            <person name="Hauser L."/>
            <person name="Kyrpides N."/>
            <person name="Mikhailova N."/>
            <person name="Sieprawska-Lupa M."/>
            <person name="Whitman W.B."/>
            <person name="Anderson I."/>
            <person name="Woyke T."/>
        </authorList>
    </citation>
    <scope>NUCLEOTIDE SEQUENCE [LARGE SCALE GENOMIC DNA]</scope>
    <source>
        <strain evidence="3">ATCC BAA-1072 / DSM 3721 / NBRC 107634 / OCM 161 / Z-7303</strain>
    </source>
</reference>
<dbReference type="HOGENOM" id="CLU_907931_0_0_2"/>
<dbReference type="InterPro" id="IPR038763">
    <property type="entry name" value="DHH_sf"/>
</dbReference>
<accession>D7E980</accession>
<dbReference type="InterPro" id="IPR001667">
    <property type="entry name" value="DDH_dom"/>
</dbReference>
<dbReference type="AlphaFoldDB" id="D7E980"/>
<feature type="domain" description="DDH" evidence="1">
    <location>
        <begin position="3"/>
        <end position="96"/>
    </location>
</feature>
<name>D7E980_METEZ</name>
<keyword evidence="3" id="KW-1185">Reference proteome</keyword>
<gene>
    <name evidence="2" type="ordered locus">Metev_1146</name>
</gene>
<dbReference type="OrthoDB" id="36101at2157"/>